<evidence type="ECO:0000256" key="3">
    <source>
        <dbReference type="ARBA" id="ARBA00022692"/>
    </source>
</evidence>
<feature type="transmembrane region" description="Helical" evidence="6">
    <location>
        <begin position="32"/>
        <end position="51"/>
    </location>
</feature>
<evidence type="ECO:0000256" key="1">
    <source>
        <dbReference type="ARBA" id="ARBA00004141"/>
    </source>
</evidence>
<keyword evidence="4 6" id="KW-1133">Transmembrane helix</keyword>
<dbReference type="InterPro" id="IPR010227">
    <property type="entry name" value="NADH_Q_OxRdtase_chainM/4"/>
</dbReference>
<gene>
    <name evidence="8" type="ORF">SCAL_000517</name>
</gene>
<comment type="caution">
    <text evidence="8">The sequence shown here is derived from an EMBL/GenBank/DDBJ whole genome shotgun (WGS) entry which is preliminary data.</text>
</comment>
<reference evidence="8" key="1">
    <citation type="submission" date="2016-05" db="EMBL/GenBank/DDBJ databases">
        <title>Microbial consortia oxidize butane by reversing methanogenesis.</title>
        <authorList>
            <person name="Laso-Perez R."/>
            <person name="Richter M."/>
            <person name="Wegener G."/>
            <person name="Musat F."/>
        </authorList>
    </citation>
    <scope>NUCLEOTIDE SEQUENCE [LARGE SCALE GENOMIC DNA]</scope>
    <source>
        <strain evidence="8">BOX2</strain>
    </source>
</reference>
<feature type="transmembrane region" description="Helical" evidence="6">
    <location>
        <begin position="389"/>
        <end position="411"/>
    </location>
</feature>
<dbReference type="InterPro" id="IPR003918">
    <property type="entry name" value="NADH_UbQ_OxRdtase"/>
</dbReference>
<accession>A0A1F2PDR9</accession>
<protein>
    <submittedName>
        <fullName evidence="8">F420H2:quinone oxidoreductase subunit M</fullName>
    </submittedName>
</protein>
<comment type="subcellular location">
    <subcellularLocation>
        <location evidence="1">Membrane</location>
        <topology evidence="1">Multi-pass membrane protein</topology>
    </subcellularLocation>
</comment>
<keyword evidence="9" id="KW-1185">Reference proteome</keyword>
<feature type="transmembrane region" description="Helical" evidence="6">
    <location>
        <begin position="463"/>
        <end position="482"/>
    </location>
</feature>
<dbReference type="InterPro" id="IPR001750">
    <property type="entry name" value="ND/Mrp_TM"/>
</dbReference>
<feature type="domain" description="NADH:quinone oxidoreductase/Mrp antiporter transmembrane" evidence="7">
    <location>
        <begin position="126"/>
        <end position="436"/>
    </location>
</feature>
<dbReference type="STRING" id="1838285.SCAL_000517"/>
<feature type="transmembrane region" description="Helical" evidence="6">
    <location>
        <begin position="203"/>
        <end position="227"/>
    </location>
</feature>
<feature type="transmembrane region" description="Helical" evidence="6">
    <location>
        <begin position="80"/>
        <end position="100"/>
    </location>
</feature>
<feature type="transmembrane region" description="Helical" evidence="6">
    <location>
        <begin position="162"/>
        <end position="183"/>
    </location>
</feature>
<keyword evidence="5 6" id="KW-0472">Membrane</keyword>
<dbReference type="EMBL" id="LYOS01000001">
    <property type="protein sequence ID" value="OFV68841.1"/>
    <property type="molecule type" value="Genomic_DNA"/>
</dbReference>
<keyword evidence="3 6" id="KW-0812">Transmembrane</keyword>
<name>A0A1F2PDR9_9EURY</name>
<feature type="transmembrane region" description="Helical" evidence="6">
    <location>
        <begin position="109"/>
        <end position="127"/>
    </location>
</feature>
<evidence type="ECO:0000256" key="6">
    <source>
        <dbReference type="SAM" id="Phobius"/>
    </source>
</evidence>
<feature type="transmembrane region" description="Helical" evidence="6">
    <location>
        <begin position="282"/>
        <end position="303"/>
    </location>
</feature>
<dbReference type="PRINTS" id="PR01437">
    <property type="entry name" value="NUOXDRDTASE4"/>
</dbReference>
<dbReference type="NCBIfam" id="TIGR01972">
    <property type="entry name" value="NDH_I_M"/>
    <property type="match status" value="1"/>
</dbReference>
<dbReference type="GO" id="GO:0048039">
    <property type="term" value="F:ubiquinone binding"/>
    <property type="evidence" value="ECO:0007669"/>
    <property type="project" value="TreeGrafter"/>
</dbReference>
<feature type="transmembrane region" description="Helical" evidence="6">
    <location>
        <begin position="133"/>
        <end position="150"/>
    </location>
</feature>
<dbReference type="GO" id="GO:0003954">
    <property type="term" value="F:NADH dehydrogenase activity"/>
    <property type="evidence" value="ECO:0007669"/>
    <property type="project" value="TreeGrafter"/>
</dbReference>
<proteinExistence type="inferred from homology"/>
<evidence type="ECO:0000256" key="4">
    <source>
        <dbReference type="ARBA" id="ARBA00022989"/>
    </source>
</evidence>
<feature type="transmembrane region" description="Helical" evidence="6">
    <location>
        <begin position="310"/>
        <end position="334"/>
    </location>
</feature>
<feature type="transmembrane region" description="Helical" evidence="6">
    <location>
        <begin position="423"/>
        <end position="443"/>
    </location>
</feature>
<dbReference type="PANTHER" id="PTHR43507">
    <property type="entry name" value="NADH-UBIQUINONE OXIDOREDUCTASE CHAIN 4"/>
    <property type="match status" value="1"/>
</dbReference>
<dbReference type="PANTHER" id="PTHR43507:SF1">
    <property type="entry name" value="NADH-UBIQUINONE OXIDOREDUCTASE CHAIN 4"/>
    <property type="match status" value="1"/>
</dbReference>
<feature type="transmembrane region" description="Helical" evidence="6">
    <location>
        <begin position="346"/>
        <end position="368"/>
    </location>
</feature>
<sequence>MTFGPITLILAVLLIGAVITFLTRTQKQARSVALVSSGIALLIALSMYLGFNGKNGMQYTESVTWIASLGIGYNVGVDGIGLPMVILATLISFLCVIYAWGEGHRPNQFFGLVLLMDMALVGVFVALDFFLFYMFWELTLVPMFFLIGIWGGPRKHYAAIKFLIYTHVASVAMMLAIFAMYYFNGAATGTYTFDMTYLLSRYAAGAVPISPLWINLILGGMLFGFMVKMPAVPFHTWLPDAHVEAPTVGSILLAAVLLKMGGYGLFRVIIPLMANPDASTTFVLVIAVFGVVSILFSTFVALAQKDLKKLVAYSSIGHMGYISLGVAGAVAFGTSELPRILAETGAMYQMFSHGIITAVLFGSVGVIQHATGTRIIEDLGGLTKHMPKLAFVMLAGFLASLGLPGMSGFVAEFAILTGSFSQIPIFVLLAMFGIVFVAAYHLWAIQRALFGPYNEYLGDIHDIAIYELLALAILVALIIILGTPNPICNHLFSEVMQPTAANILSILPKGGLL</sequence>
<dbReference type="GO" id="GO:0015990">
    <property type="term" value="P:electron transport coupled proton transport"/>
    <property type="evidence" value="ECO:0007669"/>
    <property type="project" value="TreeGrafter"/>
</dbReference>
<evidence type="ECO:0000259" key="7">
    <source>
        <dbReference type="Pfam" id="PF00361"/>
    </source>
</evidence>
<dbReference type="PATRIC" id="fig|1838285.3.peg.525"/>
<dbReference type="GO" id="GO:0016020">
    <property type="term" value="C:membrane"/>
    <property type="evidence" value="ECO:0007669"/>
    <property type="project" value="UniProtKB-SubCell"/>
</dbReference>
<dbReference type="Pfam" id="PF00361">
    <property type="entry name" value="Proton_antipo_M"/>
    <property type="match status" value="1"/>
</dbReference>
<evidence type="ECO:0000313" key="8">
    <source>
        <dbReference type="EMBL" id="OFV68841.1"/>
    </source>
</evidence>
<evidence type="ECO:0000256" key="2">
    <source>
        <dbReference type="ARBA" id="ARBA00009025"/>
    </source>
</evidence>
<comment type="similarity">
    <text evidence="2">Belongs to the complex I subunit 4 family.</text>
</comment>
<dbReference type="GO" id="GO:0008137">
    <property type="term" value="F:NADH dehydrogenase (ubiquinone) activity"/>
    <property type="evidence" value="ECO:0007669"/>
    <property type="project" value="InterPro"/>
</dbReference>
<dbReference type="Proteomes" id="UP000186940">
    <property type="component" value="Unassembled WGS sequence"/>
</dbReference>
<evidence type="ECO:0000313" key="9">
    <source>
        <dbReference type="Proteomes" id="UP000186940"/>
    </source>
</evidence>
<evidence type="ECO:0000256" key="5">
    <source>
        <dbReference type="ARBA" id="ARBA00023136"/>
    </source>
</evidence>
<dbReference type="AlphaFoldDB" id="A0A1F2PDR9"/>
<feature type="transmembrane region" description="Helical" evidence="6">
    <location>
        <begin position="6"/>
        <end position="23"/>
    </location>
</feature>
<feature type="transmembrane region" description="Helical" evidence="6">
    <location>
        <begin position="248"/>
        <end position="270"/>
    </location>
</feature>
<dbReference type="GO" id="GO:0042773">
    <property type="term" value="P:ATP synthesis coupled electron transport"/>
    <property type="evidence" value="ECO:0007669"/>
    <property type="project" value="InterPro"/>
</dbReference>
<organism evidence="8 9">
    <name type="scientific">Candidatus Syntropharchaeum caldarium</name>
    <dbReference type="NCBI Taxonomy" id="1838285"/>
    <lineage>
        <taxon>Archaea</taxon>
        <taxon>Methanobacteriati</taxon>
        <taxon>Methanobacteriota</taxon>
        <taxon>Stenosarchaea group</taxon>
        <taxon>Methanomicrobia</taxon>
        <taxon>Methanosarcinales</taxon>
        <taxon>ANME-2 cluster</taxon>
        <taxon>Candidatus Syntropharchaeum</taxon>
    </lineage>
</organism>